<reference evidence="12 13" key="1">
    <citation type="submission" date="2018-10" db="EMBL/GenBank/DDBJ databases">
        <title>Bacillus Keqinensis sp. nov., a moderately halophilic bacterium isolated from a saline-alkaline lake.</title>
        <authorList>
            <person name="Wang H."/>
        </authorList>
    </citation>
    <scope>NUCLEOTIDE SEQUENCE [LARGE SCALE GENOMIC DNA]</scope>
    <source>
        <strain evidence="12 13">KQ-3</strain>
    </source>
</reference>
<dbReference type="Pfam" id="PF07728">
    <property type="entry name" value="AAA_5"/>
    <property type="match status" value="1"/>
</dbReference>
<feature type="compositionally biased region" description="Basic and acidic residues" evidence="10">
    <location>
        <begin position="86"/>
        <end position="110"/>
    </location>
</feature>
<comment type="caution">
    <text evidence="12">The sequence shown here is derived from an EMBL/GenBank/DDBJ whole genome shotgun (WGS) entry which is preliminary data.</text>
</comment>
<evidence type="ECO:0000256" key="9">
    <source>
        <dbReference type="ARBA" id="ARBA00049360"/>
    </source>
</evidence>
<dbReference type="GO" id="GO:0031411">
    <property type="term" value="C:gas vesicle"/>
    <property type="evidence" value="ECO:0007669"/>
    <property type="project" value="UniProtKB-SubCell"/>
</dbReference>
<dbReference type="Gene3D" id="3.40.50.300">
    <property type="entry name" value="P-loop containing nucleotide triphosphate hydrolases"/>
    <property type="match status" value="1"/>
</dbReference>
<dbReference type="GO" id="GO:0016887">
    <property type="term" value="F:ATP hydrolysis activity"/>
    <property type="evidence" value="ECO:0007669"/>
    <property type="project" value="InterPro"/>
</dbReference>
<dbReference type="Proteomes" id="UP000278746">
    <property type="component" value="Unassembled WGS sequence"/>
</dbReference>
<feature type="compositionally biased region" description="Basic and acidic residues" evidence="10">
    <location>
        <begin position="1"/>
        <end position="28"/>
    </location>
</feature>
<feature type="compositionally biased region" description="Basic and acidic residues" evidence="10">
    <location>
        <begin position="64"/>
        <end position="79"/>
    </location>
</feature>
<evidence type="ECO:0000259" key="11">
    <source>
        <dbReference type="SMART" id="SM00382"/>
    </source>
</evidence>
<dbReference type="PANTHER" id="PTHR42759:SF1">
    <property type="entry name" value="MAGNESIUM-CHELATASE SUBUNIT CHLD"/>
    <property type="match status" value="1"/>
</dbReference>
<evidence type="ECO:0000313" key="13">
    <source>
        <dbReference type="Proteomes" id="UP000278746"/>
    </source>
</evidence>
<dbReference type="GO" id="GO:0005524">
    <property type="term" value="F:ATP binding"/>
    <property type="evidence" value="ECO:0007669"/>
    <property type="project" value="UniProtKB-KW"/>
</dbReference>
<keyword evidence="5" id="KW-0378">Hydrolase</keyword>
<evidence type="ECO:0000256" key="2">
    <source>
        <dbReference type="ARBA" id="ARBA00009417"/>
    </source>
</evidence>
<keyword evidence="13" id="KW-1185">Reference proteome</keyword>
<dbReference type="CDD" id="cd00009">
    <property type="entry name" value="AAA"/>
    <property type="match status" value="1"/>
</dbReference>
<dbReference type="InterPro" id="IPR013462">
    <property type="entry name" value="Gas-vesicle_GvpN"/>
</dbReference>
<dbReference type="InterPro" id="IPR050764">
    <property type="entry name" value="CbbQ/NirQ/NorQ/GpvN"/>
</dbReference>
<dbReference type="NCBIfam" id="TIGR02640">
    <property type="entry name" value="gas_vesic_GvpN"/>
    <property type="match status" value="1"/>
</dbReference>
<evidence type="ECO:0000313" key="12">
    <source>
        <dbReference type="EMBL" id="RNA68070.1"/>
    </source>
</evidence>
<dbReference type="GO" id="GO:0031412">
    <property type="term" value="P:gas vesicle organization"/>
    <property type="evidence" value="ECO:0007669"/>
    <property type="project" value="InterPro"/>
</dbReference>
<evidence type="ECO:0000256" key="8">
    <source>
        <dbReference type="ARBA" id="ARBA00035108"/>
    </source>
</evidence>
<name>A0A3M7TSU3_9BACI</name>
<evidence type="ECO:0000256" key="7">
    <source>
        <dbReference type="ARBA" id="ARBA00022987"/>
    </source>
</evidence>
<protein>
    <submittedName>
        <fullName evidence="12">Gas vesicle protein GvpN</fullName>
    </submittedName>
</protein>
<dbReference type="InterPro" id="IPR027417">
    <property type="entry name" value="P-loop_NTPase"/>
</dbReference>
<evidence type="ECO:0000256" key="5">
    <source>
        <dbReference type="ARBA" id="ARBA00022801"/>
    </source>
</evidence>
<dbReference type="InterPro" id="IPR011704">
    <property type="entry name" value="ATPase_dyneun-rel_AAA"/>
</dbReference>
<gene>
    <name evidence="12" type="primary">gvpN</name>
    <name evidence="12" type="ORF">EBO34_13705</name>
</gene>
<dbReference type="SUPFAM" id="SSF52540">
    <property type="entry name" value="P-loop containing nucleoside triphosphate hydrolases"/>
    <property type="match status" value="1"/>
</dbReference>
<keyword evidence="4" id="KW-0547">Nucleotide-binding</keyword>
<feature type="region of interest" description="Disordered" evidence="10">
    <location>
        <begin position="1"/>
        <end position="145"/>
    </location>
</feature>
<keyword evidence="3" id="KW-0963">Cytoplasm</keyword>
<dbReference type="PANTHER" id="PTHR42759">
    <property type="entry name" value="MOXR FAMILY PROTEIN"/>
    <property type="match status" value="1"/>
</dbReference>
<accession>A0A3M7TSU3</accession>
<dbReference type="EMBL" id="RHIB01000002">
    <property type="protein sequence ID" value="RNA68070.1"/>
    <property type="molecule type" value="Genomic_DNA"/>
</dbReference>
<dbReference type="SMART" id="SM00382">
    <property type="entry name" value="AAA"/>
    <property type="match status" value="1"/>
</dbReference>
<feature type="compositionally biased region" description="Basic and acidic residues" evidence="10">
    <location>
        <begin position="119"/>
        <end position="145"/>
    </location>
</feature>
<evidence type="ECO:0000256" key="4">
    <source>
        <dbReference type="ARBA" id="ARBA00022741"/>
    </source>
</evidence>
<keyword evidence="7" id="KW-0304">Gas vesicle</keyword>
<keyword evidence="6" id="KW-0067">ATP-binding</keyword>
<sequence>MNKDSEDEKDQKSNGDKQKKQQSNDDKQNQSNTSSKKQSSSKKQTKSDQSNTKEKKSQSSSKSSENKSEKKSDDTKQSKESQSSSKSDDKSSNDKAKSDSNKQSSKENGKQSKQQSSKGKSDKKPSKTKDESSSKEKTDDTSSRSKQNIDLDNFVVTSEIEDLVERSKQYLKARYPVHFTGPAGVGKTSLALYLASQYEQPVLFLQGNHEMNNVDLIGGANGFSSSKTVDNFIRSVYKHEERVNENWHEGHLVKAVKNGYTVIYDEFTRSKPETNNLLLSLLEEGILPLYGTKQKDAFVRAHPNFKIIFTSNPEEYAGVYQSQDALRDRLITLELNRGSTETEIKMVQERTGIEEDEAKVIVQLVENIRKLCEKEEVQGPSFRGSVMIGEIARQNDIEIKADNDDFISLCKDVLGASVGRCLGKKEAKKKIADELKKL</sequence>
<evidence type="ECO:0000256" key="10">
    <source>
        <dbReference type="SAM" id="MobiDB-lite"/>
    </source>
</evidence>
<feature type="domain" description="AAA+ ATPase" evidence="11">
    <location>
        <begin position="173"/>
        <end position="350"/>
    </location>
</feature>
<comment type="similarity">
    <text evidence="2">Belongs to the CbbQ/NirQ/NorQ/GpvN family.</text>
</comment>
<evidence type="ECO:0000256" key="1">
    <source>
        <dbReference type="ARBA" id="ARBA00004496"/>
    </source>
</evidence>
<comment type="subcellular location">
    <subcellularLocation>
        <location evidence="1">Cytoplasm</location>
    </subcellularLocation>
    <subcellularLocation>
        <location evidence="8">Gas vesicle</location>
    </subcellularLocation>
</comment>
<proteinExistence type="inferred from homology"/>
<dbReference type="OrthoDB" id="9808317at2"/>
<organism evidence="12 13">
    <name type="scientific">Alteribacter keqinensis</name>
    <dbReference type="NCBI Taxonomy" id="2483800"/>
    <lineage>
        <taxon>Bacteria</taxon>
        <taxon>Bacillati</taxon>
        <taxon>Bacillota</taxon>
        <taxon>Bacilli</taxon>
        <taxon>Bacillales</taxon>
        <taxon>Bacillaceae</taxon>
        <taxon>Alteribacter</taxon>
    </lineage>
</organism>
<evidence type="ECO:0000256" key="6">
    <source>
        <dbReference type="ARBA" id="ARBA00022840"/>
    </source>
</evidence>
<comment type="catalytic activity">
    <reaction evidence="9">
        <text>ATP + H2O = ADP + phosphate + H(+)</text>
        <dbReference type="Rhea" id="RHEA:13065"/>
        <dbReference type="ChEBI" id="CHEBI:15377"/>
        <dbReference type="ChEBI" id="CHEBI:15378"/>
        <dbReference type="ChEBI" id="CHEBI:30616"/>
        <dbReference type="ChEBI" id="CHEBI:43474"/>
        <dbReference type="ChEBI" id="CHEBI:456216"/>
    </reaction>
</comment>
<dbReference type="InterPro" id="IPR003593">
    <property type="entry name" value="AAA+_ATPase"/>
</dbReference>
<evidence type="ECO:0000256" key="3">
    <source>
        <dbReference type="ARBA" id="ARBA00022490"/>
    </source>
</evidence>
<dbReference type="AlphaFoldDB" id="A0A3M7TSU3"/>
<feature type="compositionally biased region" description="Low complexity" evidence="10">
    <location>
        <begin position="29"/>
        <end position="38"/>
    </location>
</feature>
<dbReference type="GO" id="GO:0005737">
    <property type="term" value="C:cytoplasm"/>
    <property type="evidence" value="ECO:0007669"/>
    <property type="project" value="UniProtKB-SubCell"/>
</dbReference>